<dbReference type="PROSITE" id="PS51192">
    <property type="entry name" value="HELICASE_ATP_BIND_1"/>
    <property type="match status" value="1"/>
</dbReference>
<dbReference type="SUPFAM" id="SSF52540">
    <property type="entry name" value="P-loop containing nucleoside triphosphate hydrolases"/>
    <property type="match status" value="2"/>
</dbReference>
<dbReference type="InterPro" id="IPR001650">
    <property type="entry name" value="Helicase_C-like"/>
</dbReference>
<evidence type="ECO:0000259" key="5">
    <source>
        <dbReference type="PROSITE" id="PS51194"/>
    </source>
</evidence>
<dbReference type="PIRSF" id="PIRSF037307">
    <property type="entry name" value="Lhr-like_helic_prd"/>
    <property type="match status" value="1"/>
</dbReference>
<evidence type="ECO:0000313" key="7">
    <source>
        <dbReference type="Proteomes" id="UP000077066"/>
    </source>
</evidence>
<feature type="domain" description="Helicase ATP-binding" evidence="4">
    <location>
        <begin position="36"/>
        <end position="230"/>
    </location>
</feature>
<dbReference type="InterPro" id="IPR014001">
    <property type="entry name" value="Helicase_ATP-bd"/>
</dbReference>
<dbReference type="EMBL" id="LWMT01000128">
    <property type="protein sequence ID" value="KZX14739.1"/>
    <property type="molecule type" value="Genomic_DNA"/>
</dbReference>
<gene>
    <name evidence="6" type="ORF">MBFIL_08020</name>
</gene>
<dbReference type="Proteomes" id="UP000077066">
    <property type="component" value="Unassembled WGS sequence"/>
</dbReference>
<dbReference type="InterPro" id="IPR011545">
    <property type="entry name" value="DEAD/DEAH_box_helicase_dom"/>
</dbReference>
<evidence type="ECO:0000313" key="6">
    <source>
        <dbReference type="EMBL" id="KZX14739.1"/>
    </source>
</evidence>
<evidence type="ECO:0000256" key="1">
    <source>
        <dbReference type="ARBA" id="ARBA00022741"/>
    </source>
</evidence>
<dbReference type="STRING" id="55758.MBFIL_08020"/>
<protein>
    <submittedName>
        <fullName evidence="6">Putative DEAD-box ATP-dependent RNA helicase</fullName>
        <ecNumber evidence="6">3.6.4.13</ecNumber>
    </submittedName>
</protein>
<dbReference type="RefSeq" id="WP_066971751.1">
    <property type="nucleotide sequence ID" value="NZ_LWMT01000128.1"/>
</dbReference>
<keyword evidence="6" id="KW-0347">Helicase</keyword>
<dbReference type="InterPro" id="IPR052511">
    <property type="entry name" value="ATP-dep_Helicase"/>
</dbReference>
<dbReference type="EC" id="3.6.4.13" evidence="6"/>
<dbReference type="GO" id="GO:0003677">
    <property type="term" value="F:DNA binding"/>
    <property type="evidence" value="ECO:0007669"/>
    <property type="project" value="TreeGrafter"/>
</dbReference>
<dbReference type="InterPro" id="IPR027417">
    <property type="entry name" value="P-loop_NTPase"/>
</dbReference>
<dbReference type="PANTHER" id="PTHR47962:SF5">
    <property type="entry name" value="ATP-DEPENDENT HELICASE LHR-RELATED"/>
    <property type="match status" value="1"/>
</dbReference>
<keyword evidence="7" id="KW-1185">Reference proteome</keyword>
<dbReference type="PROSITE" id="PS51194">
    <property type="entry name" value="HELICASE_CTER"/>
    <property type="match status" value="1"/>
</dbReference>
<keyword evidence="1" id="KW-0547">Nucleotide-binding</keyword>
<dbReference type="OrthoDB" id="372104at2157"/>
<dbReference type="GO" id="GO:0016887">
    <property type="term" value="F:ATP hydrolysis activity"/>
    <property type="evidence" value="ECO:0007669"/>
    <property type="project" value="TreeGrafter"/>
</dbReference>
<reference evidence="6 7" key="1">
    <citation type="submission" date="2016-04" db="EMBL/GenBank/DDBJ databases">
        <title>Genome sequence of Methanobrevibacter filiformis DSM 11501.</title>
        <authorList>
            <person name="Poehlein A."/>
            <person name="Seedorf H."/>
            <person name="Daniel R."/>
        </authorList>
    </citation>
    <scope>NUCLEOTIDE SEQUENCE [LARGE SCALE GENOMIC DNA]</scope>
    <source>
        <strain evidence="6 7">DSM 11501</strain>
    </source>
</reference>
<accession>A0A166CPS4</accession>
<dbReference type="GO" id="GO:0005524">
    <property type="term" value="F:ATP binding"/>
    <property type="evidence" value="ECO:0007669"/>
    <property type="project" value="UniProtKB-KW"/>
</dbReference>
<dbReference type="Pfam" id="PF00270">
    <property type="entry name" value="DEAD"/>
    <property type="match status" value="1"/>
</dbReference>
<evidence type="ECO:0000256" key="3">
    <source>
        <dbReference type="ARBA" id="ARBA00093467"/>
    </source>
</evidence>
<feature type="domain" description="Helicase C-terminal" evidence="5">
    <location>
        <begin position="250"/>
        <end position="399"/>
    </location>
</feature>
<dbReference type="PATRIC" id="fig|55758.3.peg.901"/>
<organism evidence="6 7">
    <name type="scientific">Methanobrevibacter filiformis</name>
    <dbReference type="NCBI Taxonomy" id="55758"/>
    <lineage>
        <taxon>Archaea</taxon>
        <taxon>Methanobacteriati</taxon>
        <taxon>Methanobacteriota</taxon>
        <taxon>Methanomada group</taxon>
        <taxon>Methanobacteria</taxon>
        <taxon>Methanobacteriales</taxon>
        <taxon>Methanobacteriaceae</taxon>
        <taxon>Methanobrevibacter</taxon>
    </lineage>
</organism>
<dbReference type="SMART" id="SM00487">
    <property type="entry name" value="DEXDc"/>
    <property type="match status" value="1"/>
</dbReference>
<comment type="caution">
    <text evidence="6">The sequence shown here is derived from an EMBL/GenBank/DDBJ whole genome shotgun (WGS) entry which is preliminary data.</text>
</comment>
<keyword evidence="6" id="KW-0378">Hydrolase</keyword>
<dbReference type="InterPro" id="IPR017170">
    <property type="entry name" value="Lhr-like"/>
</dbReference>
<dbReference type="Pfam" id="PF00271">
    <property type="entry name" value="Helicase_C"/>
    <property type="match status" value="1"/>
</dbReference>
<name>A0A166CPS4_9EURY</name>
<keyword evidence="2" id="KW-0067">ATP-binding</keyword>
<proteinExistence type="inferred from homology"/>
<comment type="similarity">
    <text evidence="3">Belongs to the Lhr helicase family. Lhr-Core subfamily.</text>
</comment>
<dbReference type="Gene3D" id="3.40.50.300">
    <property type="entry name" value="P-loop containing nucleotide triphosphate hydrolases"/>
    <property type="match status" value="2"/>
</dbReference>
<evidence type="ECO:0000259" key="4">
    <source>
        <dbReference type="PROSITE" id="PS51192"/>
    </source>
</evidence>
<dbReference type="SMART" id="SM00490">
    <property type="entry name" value="HELICc"/>
    <property type="match status" value="1"/>
</dbReference>
<evidence type="ECO:0000256" key="2">
    <source>
        <dbReference type="ARBA" id="ARBA00022840"/>
    </source>
</evidence>
<dbReference type="GO" id="GO:0003724">
    <property type="term" value="F:RNA helicase activity"/>
    <property type="evidence" value="ECO:0007669"/>
    <property type="project" value="UniProtKB-EC"/>
</dbReference>
<dbReference type="AlphaFoldDB" id="A0A166CPS4"/>
<dbReference type="GO" id="GO:0140097">
    <property type="term" value="F:catalytic activity, acting on DNA"/>
    <property type="evidence" value="ECO:0007669"/>
    <property type="project" value="UniProtKB-ARBA"/>
</dbReference>
<dbReference type="PANTHER" id="PTHR47962">
    <property type="entry name" value="ATP-DEPENDENT HELICASE LHR-RELATED-RELATED"/>
    <property type="match status" value="1"/>
</dbReference>
<sequence>MSGRNNSFSLLHKRLQHYIISYLKWKKLNEIQEETIPIILNGNDSLIISPTASGKTEAALIPIFSELLNEFDHGDHIDHITSINVLYISPLKALLNDMDRRISKWADYLGFTVTKWHGDVPRSRKNSFIKDPTDFLLITPESLEVILMMRTESEKERIFKNMKYIIVDEIHYFADSDRGVQLNSLLNRISKYGIKTHITKPHVIRIGLSATVENPKLVAKWLNHEKDVSIIENKSKRDLKYKVIPFKDTNTFDSLNKYSNDKKLLLFSRSRAGAENYTKLIKKSLNPHNLFLHHSSLDKKIRENNEKEFKESKHGMMISTSTLELGIDIGDIFATVHILPPNNVSSFLQRIGRSGRESKLQRSIIFCKNDTDVFITLAELSLIKEERLENIKIPRKSKDIYFHQILSVIFQYKKILKKEVYFKLKDSFVFSEISSEEYRKLIEHMENQEFIVNRNKYLSLGPTFEEKFGKNNFKNFFTVFCPNYEYRIVKGQMTIGTIDPTFALTLCEGTSFILGGKHWKVVKIDYTKFKIHVKDDISKKGDIPGWNGDGAVINYTIARRIYDIVLGNFDNKLLKSKGSVVDESFVDLIYEYIDHGSSVGFKKGIIPLEFDDHEGRVYIYTFAGDKANALLSMVMKYTLNVFSVRDTPFYSSFKLKETNSLNDVLESMYDLKNIIKTKNFKIFVNEDLGKFYKNKFVNFIPEDDNINLKMDIIYDIENIITLIEDNKVEIINETKFKNWK</sequence>